<organism evidence="3 5">
    <name type="scientific">Homoserinibacter gongjuensis</name>
    <dbReference type="NCBI Taxonomy" id="1162968"/>
    <lineage>
        <taxon>Bacteria</taxon>
        <taxon>Bacillati</taxon>
        <taxon>Actinomycetota</taxon>
        <taxon>Actinomycetes</taxon>
        <taxon>Micrococcales</taxon>
        <taxon>Microbacteriaceae</taxon>
        <taxon>Homoserinibacter</taxon>
    </lineage>
</organism>
<feature type="region of interest" description="Disordered" evidence="1">
    <location>
        <begin position="136"/>
        <end position="173"/>
    </location>
</feature>
<keyword evidence="2" id="KW-0812">Transmembrane</keyword>
<keyword evidence="2" id="KW-0472">Membrane</keyword>
<reference evidence="3" key="3">
    <citation type="submission" date="2023-02" db="EMBL/GenBank/DDBJ databases">
        <authorList>
            <person name="Sun Q."/>
            <person name="Mori K."/>
        </authorList>
    </citation>
    <scope>NUCLEOTIDE SEQUENCE</scope>
    <source>
        <strain evidence="3">NBRC 108755</strain>
    </source>
</reference>
<feature type="transmembrane region" description="Helical" evidence="2">
    <location>
        <begin position="106"/>
        <end position="130"/>
    </location>
</feature>
<gene>
    <name evidence="3" type="ORF">GCM10025869_00420</name>
    <name evidence="4" type="ORF">GCM10025869_36830</name>
</gene>
<evidence type="ECO:0000256" key="1">
    <source>
        <dbReference type="SAM" id="MobiDB-lite"/>
    </source>
</evidence>
<feature type="compositionally biased region" description="Low complexity" evidence="1">
    <location>
        <begin position="71"/>
        <end position="82"/>
    </location>
</feature>
<dbReference type="PRINTS" id="PR01217">
    <property type="entry name" value="PRICHEXTENSN"/>
</dbReference>
<feature type="compositionally biased region" description="Pro residues" evidence="1">
    <location>
        <begin position="83"/>
        <end position="94"/>
    </location>
</feature>
<dbReference type="EMBL" id="BSVA01000001">
    <property type="protein sequence ID" value="GMA89513.1"/>
    <property type="molecule type" value="Genomic_DNA"/>
</dbReference>
<reference evidence="3" key="1">
    <citation type="journal article" date="2014" name="Int. J. Syst. Evol. Microbiol.">
        <title>Complete genome of a new Firmicutes species belonging to the dominant human colonic microbiota ('Ruminococcus bicirculans') reveals two chromosomes and a selective capacity to utilize plant glucans.</title>
        <authorList>
            <consortium name="NISC Comparative Sequencing Program"/>
            <person name="Wegmann U."/>
            <person name="Louis P."/>
            <person name="Goesmann A."/>
            <person name="Henrissat B."/>
            <person name="Duncan S.H."/>
            <person name="Flint H.J."/>
        </authorList>
    </citation>
    <scope>NUCLEOTIDE SEQUENCE</scope>
    <source>
        <strain evidence="3">NBRC 108755</strain>
    </source>
</reference>
<dbReference type="RefSeq" id="WP_284296799.1">
    <property type="nucleotide sequence ID" value="NZ_BSVA01000001.1"/>
</dbReference>
<feature type="compositionally biased region" description="Pro residues" evidence="1">
    <location>
        <begin position="48"/>
        <end position="58"/>
    </location>
</feature>
<evidence type="ECO:0000313" key="3">
    <source>
        <dbReference type="EMBL" id="GMA89513.1"/>
    </source>
</evidence>
<protein>
    <recommendedName>
        <fullName evidence="6">Ig-like domain-containing protein</fullName>
    </recommendedName>
</protein>
<keyword evidence="5" id="KW-1185">Reference proteome</keyword>
<reference evidence="5" key="2">
    <citation type="journal article" date="2019" name="Int. J. Syst. Evol. Microbiol.">
        <title>The Global Catalogue of Microorganisms (GCM) 10K type strain sequencing project: providing services to taxonomists for standard genome sequencing and annotation.</title>
        <authorList>
            <consortium name="The Broad Institute Genomics Platform"/>
            <consortium name="The Broad Institute Genome Sequencing Center for Infectious Disease"/>
            <person name="Wu L."/>
            <person name="Ma J."/>
        </authorList>
    </citation>
    <scope>NUCLEOTIDE SEQUENCE [LARGE SCALE GENOMIC DNA]</scope>
    <source>
        <strain evidence="5">NBRC 108755</strain>
    </source>
</reference>
<name>A0ABQ6JN91_9MICO</name>
<keyword evidence="2" id="KW-1133">Transmembrane helix</keyword>
<accession>A0ABQ6JN91</accession>
<feature type="region of interest" description="Disordered" evidence="1">
    <location>
        <begin position="1"/>
        <end position="101"/>
    </location>
</feature>
<evidence type="ECO:0008006" key="6">
    <source>
        <dbReference type="Google" id="ProtNLM"/>
    </source>
</evidence>
<comment type="caution">
    <text evidence="3">The sequence shown here is derived from an EMBL/GenBank/DDBJ whole genome shotgun (WGS) entry which is preliminary data.</text>
</comment>
<evidence type="ECO:0000256" key="2">
    <source>
        <dbReference type="SAM" id="Phobius"/>
    </source>
</evidence>
<dbReference type="EMBL" id="BSVA01000001">
    <property type="protein sequence ID" value="GMA93154.1"/>
    <property type="molecule type" value="Genomic_DNA"/>
</dbReference>
<feature type="compositionally biased region" description="Low complexity" evidence="1">
    <location>
        <begin position="136"/>
        <end position="153"/>
    </location>
</feature>
<evidence type="ECO:0000313" key="4">
    <source>
        <dbReference type="EMBL" id="GMA93154.1"/>
    </source>
</evidence>
<sequence>MSDDTPTQRYPDGFPPPGGRPPGESGQPDAAPTGPTQPLVPAESGPESLPPEPAPPAASPLADAPTERFASPDAFAAASVPPAVVPPAGTPPPGGRTSDDERRSRGLIIGLAIAGGVLLLALIALLIWLATSQAPTAEPTESPTPSASSSETPTPTPTPTETEEPPPPPPPADAIATFTASAEQVDCTAAGGTSVPVTFSWAATGNLLWFGIGTDDASVNPYESDLPLNYTMDVDYQCGQPGQQQRYTITVERTDGTHESKTLIIREI</sequence>
<evidence type="ECO:0000313" key="5">
    <source>
        <dbReference type="Proteomes" id="UP001157069"/>
    </source>
</evidence>
<dbReference type="Proteomes" id="UP001157069">
    <property type="component" value="Unassembled WGS sequence"/>
</dbReference>
<proteinExistence type="predicted"/>